<dbReference type="InterPro" id="IPR003660">
    <property type="entry name" value="HAMP_dom"/>
</dbReference>
<dbReference type="PANTHER" id="PTHR43531">
    <property type="entry name" value="PROTEIN ICFG"/>
    <property type="match status" value="1"/>
</dbReference>
<reference evidence="8 9" key="1">
    <citation type="submission" date="2021-01" db="EMBL/GenBank/DDBJ databases">
        <title>Brevundimonas vitis sp. nov., an bacterium isolated from grape (Vitis vinifera).</title>
        <authorList>
            <person name="Jiang L."/>
            <person name="Lee J."/>
        </authorList>
    </citation>
    <scope>NUCLEOTIDE SEQUENCE [LARGE SCALE GENOMIC DNA]</scope>
    <source>
        <strain evidence="8 9">GRTSA-9</strain>
    </source>
</reference>
<dbReference type="InterPro" id="IPR004090">
    <property type="entry name" value="Chemotax_Me-accpt_rcpt"/>
</dbReference>
<dbReference type="Gene3D" id="3.30.450.20">
    <property type="entry name" value="PAS domain"/>
    <property type="match status" value="1"/>
</dbReference>
<evidence type="ECO:0000313" key="9">
    <source>
        <dbReference type="Proteomes" id="UP000595448"/>
    </source>
</evidence>
<name>A0ABX7BXA9_9CAUL</name>
<evidence type="ECO:0000256" key="5">
    <source>
        <dbReference type="SAM" id="MobiDB-lite"/>
    </source>
</evidence>
<dbReference type="InterPro" id="IPR004089">
    <property type="entry name" value="MCPsignal_dom"/>
</dbReference>
<feature type="region of interest" description="Disordered" evidence="5">
    <location>
        <begin position="503"/>
        <end position="528"/>
    </location>
</feature>
<sequence>MKAAMLDMDFVISLYLQAAENARAEAEAASAQAREENERLMQTMQGIVQALDQSQATIEFDMDGRILTANPLFLKTMRYDLDEVVGQHHRLFLDKDYAASDDYRQFWKQLRLGRPLTEKFTRYDKTGQRLVLLATYCPVMGNDGLPVKVVKMATNITAIEEEREKAEKAQAFVVSETARALADVADGNLTARINSAFDGDYEQLKTDFNGAMQRLESAMSEIASNTLTMRTGASEISQAADDLSRRTEQQAATLEQTAAALDEITATVRRTADGASRAGEVVVAARDDAERSSEVVSKAVDAMDAIESSATQISQIIGVIDEIAFQTNLLALNAGVEAARAGDAGRGFAVVASEVRALAQRSAEAAKEIKSLISASTQQVKTGVTLVGQTGEALTAIVGRVLEINGLMAEITASAQEQSTALSQINTAVNQMDQATQQNAAMVEQSTAASHSLTQETDQLAKLVGRFQVSGIRDAAARSSNRTPMTSNPALADSQGRIAEFAKRQAPAPRTHGSLALKATSEAEWEEF</sequence>
<dbReference type="CDD" id="cd11386">
    <property type="entry name" value="MCP_signal"/>
    <property type="match status" value="1"/>
</dbReference>
<dbReference type="PROSITE" id="PS50885">
    <property type="entry name" value="HAMP"/>
    <property type="match status" value="1"/>
</dbReference>
<dbReference type="Pfam" id="PF13426">
    <property type="entry name" value="PAS_9"/>
    <property type="match status" value="1"/>
</dbReference>
<dbReference type="PRINTS" id="PR00260">
    <property type="entry name" value="CHEMTRNSDUCR"/>
</dbReference>
<evidence type="ECO:0000256" key="3">
    <source>
        <dbReference type="PROSITE-ProRule" id="PRU00284"/>
    </source>
</evidence>
<dbReference type="InterPro" id="IPR051310">
    <property type="entry name" value="MCP_chemotaxis"/>
</dbReference>
<keyword evidence="3" id="KW-0807">Transducer</keyword>
<dbReference type="NCBIfam" id="TIGR00229">
    <property type="entry name" value="sensory_box"/>
    <property type="match status" value="1"/>
</dbReference>
<evidence type="ECO:0000256" key="4">
    <source>
        <dbReference type="SAM" id="Coils"/>
    </source>
</evidence>
<dbReference type="Gene3D" id="1.10.287.950">
    <property type="entry name" value="Methyl-accepting chemotaxis protein"/>
    <property type="match status" value="1"/>
</dbReference>
<keyword evidence="1" id="KW-0145">Chemotaxis</keyword>
<proteinExistence type="inferred from homology"/>
<dbReference type="SMART" id="SM00283">
    <property type="entry name" value="MA"/>
    <property type="match status" value="1"/>
</dbReference>
<keyword evidence="4" id="KW-0175">Coiled coil</keyword>
<dbReference type="PROSITE" id="PS50111">
    <property type="entry name" value="CHEMOTAXIS_TRANSDUC_2"/>
    <property type="match status" value="1"/>
</dbReference>
<dbReference type="InterPro" id="IPR000014">
    <property type="entry name" value="PAS"/>
</dbReference>
<accession>A0ABX7BXA9</accession>
<feature type="domain" description="HAMP" evidence="7">
    <location>
        <begin position="168"/>
        <end position="220"/>
    </location>
</feature>
<evidence type="ECO:0000313" key="8">
    <source>
        <dbReference type="EMBL" id="QQQ20130.1"/>
    </source>
</evidence>
<evidence type="ECO:0000256" key="2">
    <source>
        <dbReference type="ARBA" id="ARBA00029447"/>
    </source>
</evidence>
<dbReference type="PANTHER" id="PTHR43531:SF11">
    <property type="entry name" value="METHYL-ACCEPTING CHEMOTAXIS PROTEIN 3"/>
    <property type="match status" value="1"/>
</dbReference>
<feature type="coiled-coil region" evidence="4">
    <location>
        <begin position="12"/>
        <end position="43"/>
    </location>
</feature>
<dbReference type="CDD" id="cd00130">
    <property type="entry name" value="PAS"/>
    <property type="match status" value="1"/>
</dbReference>
<dbReference type="Proteomes" id="UP000595448">
    <property type="component" value="Chromosome"/>
</dbReference>
<gene>
    <name evidence="8" type="ORF">JIP62_12425</name>
</gene>
<dbReference type="InterPro" id="IPR035965">
    <property type="entry name" value="PAS-like_dom_sf"/>
</dbReference>
<organism evidence="8 9">
    <name type="scientific">Brevundimonas vitisensis</name>
    <dbReference type="NCBI Taxonomy" id="2800818"/>
    <lineage>
        <taxon>Bacteria</taxon>
        <taxon>Pseudomonadati</taxon>
        <taxon>Pseudomonadota</taxon>
        <taxon>Alphaproteobacteria</taxon>
        <taxon>Caulobacterales</taxon>
        <taxon>Caulobacteraceae</taxon>
        <taxon>Brevundimonas</taxon>
    </lineage>
</organism>
<dbReference type="SUPFAM" id="SSF58104">
    <property type="entry name" value="Methyl-accepting chemotaxis protein (MCP) signaling domain"/>
    <property type="match status" value="1"/>
</dbReference>
<protein>
    <submittedName>
        <fullName evidence="8">Methyl-accepting chemotaxis protein</fullName>
    </submittedName>
</protein>
<evidence type="ECO:0000259" key="7">
    <source>
        <dbReference type="PROSITE" id="PS50885"/>
    </source>
</evidence>
<evidence type="ECO:0000259" key="6">
    <source>
        <dbReference type="PROSITE" id="PS50111"/>
    </source>
</evidence>
<dbReference type="EMBL" id="CP067977">
    <property type="protein sequence ID" value="QQQ20130.1"/>
    <property type="molecule type" value="Genomic_DNA"/>
</dbReference>
<keyword evidence="9" id="KW-1185">Reference proteome</keyword>
<dbReference type="Pfam" id="PF00015">
    <property type="entry name" value="MCPsignal"/>
    <property type="match status" value="1"/>
</dbReference>
<feature type="domain" description="Methyl-accepting transducer" evidence="6">
    <location>
        <begin position="225"/>
        <end position="454"/>
    </location>
</feature>
<comment type="similarity">
    <text evidence="2">Belongs to the methyl-accepting chemotaxis (MCP) protein family.</text>
</comment>
<dbReference type="SUPFAM" id="SSF55785">
    <property type="entry name" value="PYP-like sensor domain (PAS domain)"/>
    <property type="match status" value="1"/>
</dbReference>
<evidence type="ECO:0000256" key="1">
    <source>
        <dbReference type="ARBA" id="ARBA00022500"/>
    </source>
</evidence>